<sequence>MSSILVVIPGELGRTVARALRALRSLEDGLPPLDVALIEPGDLAASPPAADLVIVDGPLPAGAQGALGEGTPVLALGREAKEPFAPGPLRDAVLAAVERAEFGGIVAVDPPLRAALRVIEIAAPRRAGVLVTGPTGVGKELLAQRLHRRSGRPGAFVAINCAALTDGLVESTLFGHVRGAFTGAVSTVPGAFVEAQQGTLFLDEFGDLAPAIQAKLLRALEYGEVRPVGGARTTSVDVRVVAATNRDLMREVERSRFRADLYYRLATFVIDIPPLCDRPRDLAALARKLSAEHERSGAVTLSGEAEHLLLAYPWPGNVRELRNVIERVLSLARDGAVGVEELLRLAPELSAVRQRDAAGGTLADVERRRILEVLRDGGARGQVADALGIHRTTLWRRLKRMSAPGDSAPPPSGEQARGDGAPDTPPPRSRRRLT</sequence>
<evidence type="ECO:0000313" key="8">
    <source>
        <dbReference type="Proteomes" id="UP000014803"/>
    </source>
</evidence>
<dbReference type="Pfam" id="PF00158">
    <property type="entry name" value="Sigma54_activat"/>
    <property type="match status" value="1"/>
</dbReference>
<dbReference type="InterPro" id="IPR002078">
    <property type="entry name" value="Sigma_54_int"/>
</dbReference>
<keyword evidence="1" id="KW-0547">Nucleotide-binding</keyword>
<dbReference type="InterPro" id="IPR025944">
    <property type="entry name" value="Sigma_54_int_dom_CS"/>
</dbReference>
<dbReference type="PANTHER" id="PTHR32071:SF57">
    <property type="entry name" value="C4-DICARBOXYLATE TRANSPORT TRANSCRIPTIONAL REGULATORY PROTEIN DCTD"/>
    <property type="match status" value="1"/>
</dbReference>
<keyword evidence="4" id="KW-0804">Transcription</keyword>
<protein>
    <submittedName>
        <fullName evidence="7">Acetoacetate metabolism regulatory protein AtoC</fullName>
    </submittedName>
</protein>
<organism evidence="7 8">
    <name type="scientific">Sorangium cellulosum So0157-2</name>
    <dbReference type="NCBI Taxonomy" id="1254432"/>
    <lineage>
        <taxon>Bacteria</taxon>
        <taxon>Pseudomonadati</taxon>
        <taxon>Myxococcota</taxon>
        <taxon>Polyangia</taxon>
        <taxon>Polyangiales</taxon>
        <taxon>Polyangiaceae</taxon>
        <taxon>Sorangium</taxon>
    </lineage>
</organism>
<dbReference type="OrthoDB" id="5496274at2"/>
<dbReference type="KEGG" id="scu:SCE1572_13775"/>
<evidence type="ECO:0000259" key="6">
    <source>
        <dbReference type="PROSITE" id="PS50045"/>
    </source>
</evidence>
<evidence type="ECO:0000256" key="1">
    <source>
        <dbReference type="ARBA" id="ARBA00022741"/>
    </source>
</evidence>
<dbReference type="PANTHER" id="PTHR32071">
    <property type="entry name" value="TRANSCRIPTIONAL REGULATORY PROTEIN"/>
    <property type="match status" value="1"/>
</dbReference>
<dbReference type="CDD" id="cd00009">
    <property type="entry name" value="AAA"/>
    <property type="match status" value="1"/>
</dbReference>
<dbReference type="InterPro" id="IPR003593">
    <property type="entry name" value="AAA+_ATPase"/>
</dbReference>
<evidence type="ECO:0000256" key="3">
    <source>
        <dbReference type="ARBA" id="ARBA00023015"/>
    </source>
</evidence>
<dbReference type="InterPro" id="IPR058031">
    <property type="entry name" value="AAA_lid_NorR"/>
</dbReference>
<dbReference type="AlphaFoldDB" id="S4XNL9"/>
<dbReference type="SUPFAM" id="SSF46689">
    <property type="entry name" value="Homeodomain-like"/>
    <property type="match status" value="1"/>
</dbReference>
<evidence type="ECO:0000313" key="7">
    <source>
        <dbReference type="EMBL" id="AGP32258.1"/>
    </source>
</evidence>
<dbReference type="EMBL" id="CP003969">
    <property type="protein sequence ID" value="AGP32258.1"/>
    <property type="molecule type" value="Genomic_DNA"/>
</dbReference>
<dbReference type="FunFam" id="3.40.50.300:FF:000006">
    <property type="entry name" value="DNA-binding transcriptional regulator NtrC"/>
    <property type="match status" value="1"/>
</dbReference>
<keyword evidence="3" id="KW-0805">Transcription regulation</keyword>
<reference evidence="7 8" key="1">
    <citation type="journal article" date="2013" name="Sci. Rep.">
        <title>Extraordinary expansion of a Sorangium cellulosum genome from an alkaline milieu.</title>
        <authorList>
            <person name="Han K."/>
            <person name="Li Z.F."/>
            <person name="Peng R."/>
            <person name="Zhu L.P."/>
            <person name="Zhou T."/>
            <person name="Wang L.G."/>
            <person name="Li S.G."/>
            <person name="Zhang X.B."/>
            <person name="Hu W."/>
            <person name="Wu Z.H."/>
            <person name="Qin N."/>
            <person name="Li Y.Z."/>
        </authorList>
    </citation>
    <scope>NUCLEOTIDE SEQUENCE [LARGE SCALE GENOMIC DNA]</scope>
    <source>
        <strain evidence="7 8">So0157-2</strain>
    </source>
</reference>
<dbReference type="Gene3D" id="1.10.10.60">
    <property type="entry name" value="Homeodomain-like"/>
    <property type="match status" value="1"/>
</dbReference>
<dbReference type="Proteomes" id="UP000014803">
    <property type="component" value="Chromosome"/>
</dbReference>
<dbReference type="Pfam" id="PF25601">
    <property type="entry name" value="AAA_lid_14"/>
    <property type="match status" value="1"/>
</dbReference>
<evidence type="ECO:0000256" key="4">
    <source>
        <dbReference type="ARBA" id="ARBA00023163"/>
    </source>
</evidence>
<feature type="domain" description="Sigma-54 factor interaction" evidence="6">
    <location>
        <begin position="105"/>
        <end position="330"/>
    </location>
</feature>
<dbReference type="HOGENOM" id="CLU_000445_0_7_7"/>
<name>S4XNL9_SORCE</name>
<dbReference type="Gene3D" id="3.40.50.300">
    <property type="entry name" value="P-loop containing nucleotide triphosphate hydrolases"/>
    <property type="match status" value="1"/>
</dbReference>
<dbReference type="eggNOG" id="COG3829">
    <property type="taxonomic scope" value="Bacteria"/>
</dbReference>
<keyword evidence="2" id="KW-0067">ATP-binding</keyword>
<dbReference type="InterPro" id="IPR002197">
    <property type="entry name" value="HTH_Fis"/>
</dbReference>
<gene>
    <name evidence="7" type="ORF">SCE1572_13775</name>
</gene>
<feature type="region of interest" description="Disordered" evidence="5">
    <location>
        <begin position="400"/>
        <end position="434"/>
    </location>
</feature>
<dbReference type="PROSITE" id="PS50045">
    <property type="entry name" value="SIGMA54_INTERACT_4"/>
    <property type="match status" value="1"/>
</dbReference>
<dbReference type="GO" id="GO:0005524">
    <property type="term" value="F:ATP binding"/>
    <property type="evidence" value="ECO:0007669"/>
    <property type="project" value="UniProtKB-KW"/>
</dbReference>
<dbReference type="Gene3D" id="1.10.8.60">
    <property type="match status" value="1"/>
</dbReference>
<dbReference type="Pfam" id="PF02954">
    <property type="entry name" value="HTH_8"/>
    <property type="match status" value="1"/>
</dbReference>
<dbReference type="GO" id="GO:0006355">
    <property type="term" value="P:regulation of DNA-templated transcription"/>
    <property type="evidence" value="ECO:0007669"/>
    <property type="project" value="InterPro"/>
</dbReference>
<dbReference type="PROSITE" id="PS00688">
    <property type="entry name" value="SIGMA54_INTERACT_3"/>
    <property type="match status" value="1"/>
</dbReference>
<proteinExistence type="predicted"/>
<dbReference type="RefSeq" id="WP_020734722.1">
    <property type="nucleotide sequence ID" value="NC_021658.1"/>
</dbReference>
<evidence type="ECO:0000256" key="5">
    <source>
        <dbReference type="SAM" id="MobiDB-lite"/>
    </source>
</evidence>
<dbReference type="STRING" id="1254432.SCE1572_13775"/>
<dbReference type="InterPro" id="IPR009057">
    <property type="entry name" value="Homeodomain-like_sf"/>
</dbReference>
<dbReference type="PATRIC" id="fig|1254432.3.peg.3102"/>
<dbReference type="SMART" id="SM00382">
    <property type="entry name" value="AAA"/>
    <property type="match status" value="1"/>
</dbReference>
<dbReference type="GO" id="GO:0043565">
    <property type="term" value="F:sequence-specific DNA binding"/>
    <property type="evidence" value="ECO:0007669"/>
    <property type="project" value="InterPro"/>
</dbReference>
<evidence type="ECO:0000256" key="2">
    <source>
        <dbReference type="ARBA" id="ARBA00022840"/>
    </source>
</evidence>
<dbReference type="SUPFAM" id="SSF52540">
    <property type="entry name" value="P-loop containing nucleoside triphosphate hydrolases"/>
    <property type="match status" value="1"/>
</dbReference>
<accession>S4XNL9</accession>
<dbReference type="InterPro" id="IPR027417">
    <property type="entry name" value="P-loop_NTPase"/>
</dbReference>